<dbReference type="GO" id="GO:0140662">
    <property type="term" value="F:ATP-dependent protein folding chaperone"/>
    <property type="evidence" value="ECO:0007669"/>
    <property type="project" value="InterPro"/>
</dbReference>
<dbReference type="EMBL" id="JACCJZ010000020">
    <property type="protein sequence ID" value="NYZ63879.1"/>
    <property type="molecule type" value="Genomic_DNA"/>
</dbReference>
<evidence type="ECO:0000256" key="2">
    <source>
        <dbReference type="ARBA" id="ARBA00022840"/>
    </source>
</evidence>
<reference evidence="3 4" key="1">
    <citation type="submission" date="2020-07" db="EMBL/GenBank/DDBJ databases">
        <title>isolation of Luteimonas sp. SJ-16.</title>
        <authorList>
            <person name="Huang X.-X."/>
            <person name="Xu L."/>
            <person name="Sun J.-Q."/>
        </authorList>
    </citation>
    <scope>NUCLEOTIDE SEQUENCE [LARGE SCALE GENOMIC DNA]</scope>
    <source>
        <strain evidence="3 4">SJ-16</strain>
    </source>
</reference>
<keyword evidence="2" id="KW-0067">ATP-binding</keyword>
<sequence length="452" mass="48262">MKIGIDFGTSYSAAAARIGERLVHLRFDGQPQFRTAVFFPTTLPDPEAFELDAAMEADVDALARSMRNDRTRAGTPVSSVQARRDAIRIVRRQWLETRMRDADASVADLQHAVFGEAAIESYLLEGSGHLVQSPKSMLGFNLHPRAKTTITGIAAHILEHIRLTASQQLGATVREATIGRPVRFRSSLGEAGGEQALALLREAAAQAGFDAVEFLEEPAAAALHYHAGSPERHTTLVVDIGGGTTDVALAEIGGREAPRVHRAWGVANGGTDVDLALSMAQVMPLFGKGASRIPVHHFVEAATVQDMPRQREFHARDFGHVDAPFGPRLQALQRDGGTTRLYRGVEAMKVRLSAHGGADHALDYIEPGLHVSATRADLEAASARFLDTIGGLLDEVRADLGAPPDSLFLTGGMSGAPYVQAAAQARFPAARIVRGDPSLGVVSGLAEHARNA</sequence>
<dbReference type="Pfam" id="PF00012">
    <property type="entry name" value="HSP70"/>
    <property type="match status" value="1"/>
</dbReference>
<evidence type="ECO:0000313" key="4">
    <source>
        <dbReference type="Proteomes" id="UP000589896"/>
    </source>
</evidence>
<name>A0A7Z0QS59_9GAMM</name>
<dbReference type="SUPFAM" id="SSF53067">
    <property type="entry name" value="Actin-like ATPase domain"/>
    <property type="match status" value="2"/>
</dbReference>
<proteinExistence type="predicted"/>
<dbReference type="Gene3D" id="3.30.420.40">
    <property type="match status" value="2"/>
</dbReference>
<accession>A0A7Z0QS59</accession>
<gene>
    <name evidence="3" type="ORF">H0E82_14100</name>
</gene>
<dbReference type="Proteomes" id="UP000589896">
    <property type="component" value="Unassembled WGS sequence"/>
</dbReference>
<dbReference type="Gene3D" id="3.90.640.10">
    <property type="entry name" value="Actin, Chain A, domain 4"/>
    <property type="match status" value="1"/>
</dbReference>
<dbReference type="InterPro" id="IPR013126">
    <property type="entry name" value="Hsp_70_fam"/>
</dbReference>
<keyword evidence="1" id="KW-0547">Nucleotide-binding</keyword>
<dbReference type="PANTHER" id="PTHR19375">
    <property type="entry name" value="HEAT SHOCK PROTEIN 70KDA"/>
    <property type="match status" value="1"/>
</dbReference>
<organism evidence="3 4">
    <name type="scientific">Luteimonas deserti</name>
    <dbReference type="NCBI Taxonomy" id="2752306"/>
    <lineage>
        <taxon>Bacteria</taxon>
        <taxon>Pseudomonadati</taxon>
        <taxon>Pseudomonadota</taxon>
        <taxon>Gammaproteobacteria</taxon>
        <taxon>Lysobacterales</taxon>
        <taxon>Lysobacteraceae</taxon>
        <taxon>Luteimonas</taxon>
    </lineage>
</organism>
<protein>
    <submittedName>
        <fullName evidence="3">Hsp70 family protein</fullName>
    </submittedName>
</protein>
<dbReference type="AlphaFoldDB" id="A0A7Z0QS59"/>
<keyword evidence="4" id="KW-1185">Reference proteome</keyword>
<evidence type="ECO:0000256" key="1">
    <source>
        <dbReference type="ARBA" id="ARBA00022741"/>
    </source>
</evidence>
<dbReference type="GO" id="GO:0005524">
    <property type="term" value="F:ATP binding"/>
    <property type="evidence" value="ECO:0007669"/>
    <property type="project" value="UniProtKB-KW"/>
</dbReference>
<dbReference type="InterPro" id="IPR043129">
    <property type="entry name" value="ATPase_NBD"/>
</dbReference>
<dbReference type="RefSeq" id="WP_180546070.1">
    <property type="nucleotide sequence ID" value="NZ_JACCJZ010000020.1"/>
</dbReference>
<evidence type="ECO:0000313" key="3">
    <source>
        <dbReference type="EMBL" id="NYZ63879.1"/>
    </source>
</evidence>
<comment type="caution">
    <text evidence="3">The sequence shown here is derived from an EMBL/GenBank/DDBJ whole genome shotgun (WGS) entry which is preliminary data.</text>
</comment>